<evidence type="ECO:0000313" key="1">
    <source>
        <dbReference type="EMBL" id="MDC7137524.1"/>
    </source>
</evidence>
<keyword evidence="1" id="KW-0347">Helicase</keyword>
<evidence type="ECO:0000313" key="2">
    <source>
        <dbReference type="Proteomes" id="UP001215398"/>
    </source>
</evidence>
<protein>
    <submittedName>
        <fullName evidence="1">Replicative DNA helicase</fullName>
    </submittedName>
</protein>
<proteinExistence type="predicted"/>
<name>A0ABT5HAA7_9BACE</name>
<comment type="caution">
    <text evidence="1">The sequence shown here is derived from an EMBL/GenBank/DDBJ whole genome shotgun (WGS) entry which is preliminary data.</text>
</comment>
<gene>
    <name evidence="1" type="ORF">PQG98_14430</name>
</gene>
<feature type="non-terminal residue" evidence="1">
    <location>
        <position position="1"/>
    </location>
</feature>
<organism evidence="1 2">
    <name type="scientific">Bacteroides zhangwenhongii</name>
    <dbReference type="NCBI Taxonomy" id="2650157"/>
    <lineage>
        <taxon>Bacteria</taxon>
        <taxon>Pseudomonadati</taxon>
        <taxon>Bacteroidota</taxon>
        <taxon>Bacteroidia</taxon>
        <taxon>Bacteroidales</taxon>
        <taxon>Bacteroidaceae</taxon>
        <taxon>Bacteroides</taxon>
    </lineage>
</organism>
<dbReference type="GO" id="GO:0004386">
    <property type="term" value="F:helicase activity"/>
    <property type="evidence" value="ECO:0007669"/>
    <property type="project" value="UniProtKB-KW"/>
</dbReference>
<keyword evidence="1" id="KW-0067">ATP-binding</keyword>
<reference evidence="1 2" key="1">
    <citation type="submission" date="2023-01" db="EMBL/GenBank/DDBJ databases">
        <title>Exploring GABA producing Bacteroides strains toward improving mental health.</title>
        <authorList>
            <person name="Yousuf B."/>
            <person name="Bouhlel N.E."/>
            <person name="Mottawea W."/>
            <person name="Hammami R."/>
        </authorList>
    </citation>
    <scope>NUCLEOTIDE SEQUENCE [LARGE SCALE GENOMIC DNA]</scope>
    <source>
        <strain evidence="1 2">UO.H1054</strain>
    </source>
</reference>
<accession>A0ABT5HAA7</accession>
<dbReference type="Proteomes" id="UP001215398">
    <property type="component" value="Unassembled WGS sequence"/>
</dbReference>
<keyword evidence="1" id="KW-0378">Hydrolase</keyword>
<keyword evidence="1" id="KW-0547">Nucleotide-binding</keyword>
<keyword evidence="2" id="KW-1185">Reference proteome</keyword>
<sequence>RETDRRSGYPTEGLGVIDIAKHRNGPTGEIYFRHDKSMTKLVDYEPDLEWMKKNTTR</sequence>
<dbReference type="EMBL" id="JAQPYS010000082">
    <property type="protein sequence ID" value="MDC7137524.1"/>
    <property type="molecule type" value="Genomic_DNA"/>
</dbReference>